<feature type="transmembrane region" description="Helical" evidence="1">
    <location>
        <begin position="51"/>
        <end position="72"/>
    </location>
</feature>
<evidence type="ECO:0000256" key="1">
    <source>
        <dbReference type="SAM" id="Phobius"/>
    </source>
</evidence>
<gene>
    <name evidence="2" type="ORF">O181_043997</name>
</gene>
<proteinExistence type="predicted"/>
<keyword evidence="1" id="KW-0472">Membrane</keyword>
<accession>A0A9Q3HHC7</accession>
<feature type="transmembrane region" description="Helical" evidence="1">
    <location>
        <begin position="93"/>
        <end position="120"/>
    </location>
</feature>
<evidence type="ECO:0000313" key="3">
    <source>
        <dbReference type="Proteomes" id="UP000765509"/>
    </source>
</evidence>
<feature type="transmembrane region" description="Helical" evidence="1">
    <location>
        <begin position="383"/>
        <end position="402"/>
    </location>
</feature>
<keyword evidence="1" id="KW-1133">Transmembrane helix</keyword>
<feature type="non-terminal residue" evidence="2">
    <location>
        <position position="1"/>
    </location>
</feature>
<keyword evidence="3" id="KW-1185">Reference proteome</keyword>
<feature type="transmembrane region" description="Helical" evidence="1">
    <location>
        <begin position="336"/>
        <end position="363"/>
    </location>
</feature>
<dbReference type="EMBL" id="AVOT02017842">
    <property type="protein sequence ID" value="MBW0504282.1"/>
    <property type="molecule type" value="Genomic_DNA"/>
</dbReference>
<comment type="caution">
    <text evidence="2">The sequence shown here is derived from an EMBL/GenBank/DDBJ whole genome shotgun (WGS) entry which is preliminary data.</text>
</comment>
<feature type="transmembrane region" description="Helical" evidence="1">
    <location>
        <begin position="179"/>
        <end position="200"/>
    </location>
</feature>
<keyword evidence="1" id="KW-0812">Transmembrane</keyword>
<feature type="transmembrane region" description="Helical" evidence="1">
    <location>
        <begin position="266"/>
        <end position="287"/>
    </location>
</feature>
<name>A0A9Q3HHC7_9BASI</name>
<sequence>MQITINISNLIAKAPNNTNPFNFALELIYSQQNPTHQSFFTTTLLCAGANYLLISLTCLAIMALPWLQLSGAQTSKHWIFSRRYLGNYSTPYWVPNTGFIVAACQLLGSIMFEIYIFLSYRSLKDGRGDTTSRDFPWVEMRWYAPLVGFFVQAWSTLYIRASEEYIEGANRRHLLLHPIFFNTVLASLPTTMLCFSIYFITSQTLQSLKLTQTYQVLIQSLKFASDSWDSGHKALDLDTFSTLDSNYSNFLLSTARTIFKTRQTGLFWTTMGIPIVIFYVFGASTLIRKLKKCHQVLTQASTGSSTNSDILKMQTKPNLPAQAHIMSSASQKLKNFYTYLGLHYILMTLTISYDVILGLFYFLQSDEDMGNPVNRARVGVLSLSASVLLLISLLVQLVRVLLEGRHMERTEGKSATDIPSLNFSEDRKDVILPDRDRARDDLGIHKGIP</sequence>
<dbReference type="AlphaFoldDB" id="A0A9Q3HHC7"/>
<protein>
    <submittedName>
        <fullName evidence="2">Uncharacterized protein</fullName>
    </submittedName>
</protein>
<evidence type="ECO:0000313" key="2">
    <source>
        <dbReference type="EMBL" id="MBW0504282.1"/>
    </source>
</evidence>
<reference evidence="2" key="1">
    <citation type="submission" date="2021-03" db="EMBL/GenBank/DDBJ databases">
        <title>Draft genome sequence of rust myrtle Austropuccinia psidii MF-1, a brazilian biotype.</title>
        <authorList>
            <person name="Quecine M.C."/>
            <person name="Pachon D.M.R."/>
            <person name="Bonatelli M.L."/>
            <person name="Correr F.H."/>
            <person name="Franceschini L.M."/>
            <person name="Leite T.F."/>
            <person name="Margarido G.R.A."/>
            <person name="Almeida C.A."/>
            <person name="Ferrarezi J.A."/>
            <person name="Labate C.A."/>
        </authorList>
    </citation>
    <scope>NUCLEOTIDE SEQUENCE</scope>
    <source>
        <strain evidence="2">MF-1</strain>
    </source>
</reference>
<dbReference type="OrthoDB" id="2506991at2759"/>
<dbReference type="Proteomes" id="UP000765509">
    <property type="component" value="Unassembled WGS sequence"/>
</dbReference>
<organism evidence="2 3">
    <name type="scientific">Austropuccinia psidii MF-1</name>
    <dbReference type="NCBI Taxonomy" id="1389203"/>
    <lineage>
        <taxon>Eukaryota</taxon>
        <taxon>Fungi</taxon>
        <taxon>Dikarya</taxon>
        <taxon>Basidiomycota</taxon>
        <taxon>Pucciniomycotina</taxon>
        <taxon>Pucciniomycetes</taxon>
        <taxon>Pucciniales</taxon>
        <taxon>Sphaerophragmiaceae</taxon>
        <taxon>Austropuccinia</taxon>
    </lineage>
</organism>